<name>A0ABD2GXC0_PAGBO</name>
<evidence type="ECO:0000313" key="2">
    <source>
        <dbReference type="Proteomes" id="UP001619887"/>
    </source>
</evidence>
<accession>A0ABD2GXC0</accession>
<comment type="caution">
    <text evidence="1">The sequence shown here is derived from an EMBL/GenBank/DDBJ whole genome shotgun (WGS) entry which is preliminary data.</text>
</comment>
<sequence length="96" mass="10473">MASTVAVFPSIRFRKLIPWLLGQPRGMAPSRSRGSLGLRFTSLLCRMPAALLLARRRRSQLCRGASPSFHHIELLLLLSPSAGHCTALTHSAPVVT</sequence>
<gene>
    <name evidence="1" type="ORF">OYC64_010690</name>
</gene>
<dbReference type="Proteomes" id="UP001619887">
    <property type="component" value="Unassembled WGS sequence"/>
</dbReference>
<protein>
    <submittedName>
        <fullName evidence="1">Uncharacterized protein</fullName>
    </submittedName>
</protein>
<organism evidence="1 2">
    <name type="scientific">Pagothenia borchgrevinki</name>
    <name type="common">Bald rockcod</name>
    <name type="synonym">Trematomus borchgrevinki</name>
    <dbReference type="NCBI Taxonomy" id="8213"/>
    <lineage>
        <taxon>Eukaryota</taxon>
        <taxon>Metazoa</taxon>
        <taxon>Chordata</taxon>
        <taxon>Craniata</taxon>
        <taxon>Vertebrata</taxon>
        <taxon>Euteleostomi</taxon>
        <taxon>Actinopterygii</taxon>
        <taxon>Neopterygii</taxon>
        <taxon>Teleostei</taxon>
        <taxon>Neoteleostei</taxon>
        <taxon>Acanthomorphata</taxon>
        <taxon>Eupercaria</taxon>
        <taxon>Perciformes</taxon>
        <taxon>Notothenioidei</taxon>
        <taxon>Nototheniidae</taxon>
        <taxon>Pagothenia</taxon>
    </lineage>
</organism>
<dbReference type="EMBL" id="JBIYXZ010002074">
    <property type="protein sequence ID" value="KAL3058587.1"/>
    <property type="molecule type" value="Genomic_DNA"/>
</dbReference>
<dbReference type="AlphaFoldDB" id="A0ABD2GXC0"/>
<reference evidence="1 2" key="2">
    <citation type="journal article" date="2024" name="G3 (Bethesda)">
        <title>The genome of the cryopelagic Antarctic bald notothen, Trematomus borchgrevinki.</title>
        <authorList>
            <person name="Rayamajhi N."/>
            <person name="Rivera-Colon A.G."/>
            <person name="Minhas B.F."/>
            <person name="Cheng C.C."/>
            <person name="Catchen J.M."/>
        </authorList>
    </citation>
    <scope>NUCLEOTIDE SEQUENCE [LARGE SCALE GENOMIC DNA]</scope>
    <source>
        <strain evidence="1">AGRC-2024</strain>
    </source>
</reference>
<proteinExistence type="predicted"/>
<reference evidence="1 2" key="1">
    <citation type="journal article" date="2022" name="G3 (Bethesda)">
        <title>Evaluating Illumina-, Nanopore-, and PacBio-based genome assembly strategies with the bald notothen, Trematomus borchgrevinki.</title>
        <authorList>
            <person name="Rayamajhi N."/>
            <person name="Cheng C.C."/>
            <person name="Catchen J.M."/>
        </authorList>
    </citation>
    <scope>NUCLEOTIDE SEQUENCE [LARGE SCALE GENOMIC DNA]</scope>
    <source>
        <strain evidence="1">AGRC-2024</strain>
    </source>
</reference>
<keyword evidence="2" id="KW-1185">Reference proteome</keyword>
<evidence type="ECO:0000313" key="1">
    <source>
        <dbReference type="EMBL" id="KAL3058587.1"/>
    </source>
</evidence>